<feature type="compositionally biased region" description="Basic and acidic residues" evidence="1">
    <location>
        <begin position="1"/>
        <end position="10"/>
    </location>
</feature>
<gene>
    <name evidence="3" type="ORF">PHYBLDRAFT_168240</name>
</gene>
<dbReference type="GeneID" id="28996731"/>
<feature type="compositionally biased region" description="Polar residues" evidence="1">
    <location>
        <begin position="229"/>
        <end position="250"/>
    </location>
</feature>
<dbReference type="RefSeq" id="XP_018291849.1">
    <property type="nucleotide sequence ID" value="XM_018435825.1"/>
</dbReference>
<feature type="region of interest" description="Disordered" evidence="1">
    <location>
        <begin position="225"/>
        <end position="294"/>
    </location>
</feature>
<evidence type="ECO:0000256" key="1">
    <source>
        <dbReference type="SAM" id="MobiDB-lite"/>
    </source>
</evidence>
<feature type="region of interest" description="Disordered" evidence="1">
    <location>
        <begin position="971"/>
        <end position="994"/>
    </location>
</feature>
<feature type="region of interest" description="Disordered" evidence="1">
    <location>
        <begin position="49"/>
        <end position="108"/>
    </location>
</feature>
<feature type="region of interest" description="Disordered" evidence="1">
    <location>
        <begin position="1143"/>
        <end position="1257"/>
    </location>
</feature>
<keyword evidence="4" id="KW-1185">Reference proteome</keyword>
<name>A0A167MSN3_PHYB8</name>
<dbReference type="InterPro" id="IPR001849">
    <property type="entry name" value="PH_domain"/>
</dbReference>
<dbReference type="GO" id="GO:0005085">
    <property type="term" value="F:guanyl-nucleotide exchange factor activity"/>
    <property type="evidence" value="ECO:0007669"/>
    <property type="project" value="InterPro"/>
</dbReference>
<feature type="region of interest" description="Disordered" evidence="1">
    <location>
        <begin position="1"/>
        <end position="27"/>
    </location>
</feature>
<proteinExistence type="predicted"/>
<dbReference type="PANTHER" id="PTHR45818">
    <property type="entry name" value="PROTEIN VAV"/>
    <property type="match status" value="1"/>
</dbReference>
<dbReference type="PANTHER" id="PTHR45818:SF3">
    <property type="entry name" value="PROTEIN VAV"/>
    <property type="match status" value="1"/>
</dbReference>
<dbReference type="InParanoid" id="A0A167MSN3"/>
<accession>A0A167MSN3</accession>
<feature type="compositionally biased region" description="Basic and acidic residues" evidence="1">
    <location>
        <begin position="1081"/>
        <end position="1092"/>
    </location>
</feature>
<dbReference type="InterPro" id="IPR000219">
    <property type="entry name" value="DH_dom"/>
</dbReference>
<feature type="compositionally biased region" description="Polar residues" evidence="1">
    <location>
        <begin position="259"/>
        <end position="275"/>
    </location>
</feature>
<feature type="compositionally biased region" description="Basic and acidic residues" evidence="1">
    <location>
        <begin position="17"/>
        <end position="27"/>
    </location>
</feature>
<feature type="compositionally biased region" description="Polar residues" evidence="1">
    <location>
        <begin position="1172"/>
        <end position="1190"/>
    </location>
</feature>
<feature type="domain" description="DH" evidence="2">
    <location>
        <begin position="476"/>
        <end position="673"/>
    </location>
</feature>
<dbReference type="Pfam" id="PF00621">
    <property type="entry name" value="RhoGEF"/>
    <property type="match status" value="1"/>
</dbReference>
<dbReference type="STRING" id="763407.A0A167MSN3"/>
<organism evidence="3 4">
    <name type="scientific">Phycomyces blakesleeanus (strain ATCC 8743b / DSM 1359 / FGSC 10004 / NBRC 33097 / NRRL 1555)</name>
    <dbReference type="NCBI Taxonomy" id="763407"/>
    <lineage>
        <taxon>Eukaryota</taxon>
        <taxon>Fungi</taxon>
        <taxon>Fungi incertae sedis</taxon>
        <taxon>Mucoromycota</taxon>
        <taxon>Mucoromycotina</taxon>
        <taxon>Mucoromycetes</taxon>
        <taxon>Mucorales</taxon>
        <taxon>Phycomycetaceae</taxon>
        <taxon>Phycomyces</taxon>
    </lineage>
</organism>
<dbReference type="CDD" id="cd00160">
    <property type="entry name" value="RhoGEF"/>
    <property type="match status" value="1"/>
</dbReference>
<dbReference type="OrthoDB" id="660555at2759"/>
<dbReference type="EMBL" id="KV440980">
    <property type="protein sequence ID" value="OAD73809.1"/>
    <property type="molecule type" value="Genomic_DNA"/>
</dbReference>
<dbReference type="SMART" id="SM00233">
    <property type="entry name" value="PH"/>
    <property type="match status" value="1"/>
</dbReference>
<feature type="compositionally biased region" description="Low complexity" evidence="1">
    <location>
        <begin position="971"/>
        <end position="986"/>
    </location>
</feature>
<dbReference type="VEuPathDB" id="FungiDB:PHYBLDRAFT_168240"/>
<feature type="region of interest" description="Disordered" evidence="1">
    <location>
        <begin position="385"/>
        <end position="458"/>
    </location>
</feature>
<reference evidence="4" key="1">
    <citation type="submission" date="2015-06" db="EMBL/GenBank/DDBJ databases">
        <title>Expansion of signal transduction pathways in fungi by whole-genome duplication.</title>
        <authorList>
            <consortium name="DOE Joint Genome Institute"/>
            <person name="Corrochano L.M."/>
            <person name="Kuo A."/>
            <person name="Marcet-Houben M."/>
            <person name="Polaino S."/>
            <person name="Salamov A."/>
            <person name="Villalobos J.M."/>
            <person name="Alvarez M.I."/>
            <person name="Avalos J."/>
            <person name="Benito E.P."/>
            <person name="Benoit I."/>
            <person name="Burger G."/>
            <person name="Camino L.P."/>
            <person name="Canovas D."/>
            <person name="Cerda-Olmedo E."/>
            <person name="Cheng J.-F."/>
            <person name="Dominguez A."/>
            <person name="Elias M."/>
            <person name="Eslava A.P."/>
            <person name="Glaser F."/>
            <person name="Grimwood J."/>
            <person name="Gutierrez G."/>
            <person name="Heitman J."/>
            <person name="Henrissat B."/>
            <person name="Iturriaga E.A."/>
            <person name="Lang B.F."/>
            <person name="Lavin J.L."/>
            <person name="Lee S."/>
            <person name="Li W."/>
            <person name="Lindquist E."/>
            <person name="Lopez-Garcia S."/>
            <person name="Luque E.M."/>
            <person name="Marcos A.T."/>
            <person name="Martin J."/>
            <person name="McCluskey K."/>
            <person name="Medina H.R."/>
            <person name="Miralles-Duran A."/>
            <person name="Miyazaki A."/>
            <person name="Munoz-Torres E."/>
            <person name="Oguiza J.A."/>
            <person name="Ohm R."/>
            <person name="Olmedo M."/>
            <person name="Orejas M."/>
            <person name="Ortiz-Castellanos L."/>
            <person name="Pisabarro A.G."/>
            <person name="Rodriguez-Romero J."/>
            <person name="Ruiz-Herrera J."/>
            <person name="Ruiz-Vazquez R."/>
            <person name="Sanz C."/>
            <person name="Schackwitz W."/>
            <person name="Schmutz J."/>
            <person name="Shahriari M."/>
            <person name="Shelest E."/>
            <person name="Silva-Franco F."/>
            <person name="Soanes D."/>
            <person name="Syed K."/>
            <person name="Tagua V.G."/>
            <person name="Talbot N.J."/>
            <person name="Thon M."/>
            <person name="De vries R.P."/>
            <person name="Wiebenga A."/>
            <person name="Yadav J.S."/>
            <person name="Braun E.L."/>
            <person name="Baker S."/>
            <person name="Garre V."/>
            <person name="Horwitz B."/>
            <person name="Torres-Martinez S."/>
            <person name="Idnurm A."/>
            <person name="Herrera-Estrella A."/>
            <person name="Gabaldon T."/>
            <person name="Grigoriev I.V."/>
        </authorList>
    </citation>
    <scope>NUCLEOTIDE SEQUENCE [LARGE SCALE GENOMIC DNA]</scope>
    <source>
        <strain evidence="4">NRRL 1555(-)</strain>
    </source>
</reference>
<evidence type="ECO:0000313" key="3">
    <source>
        <dbReference type="EMBL" id="OAD73809.1"/>
    </source>
</evidence>
<dbReference type="Gene3D" id="1.20.900.10">
    <property type="entry name" value="Dbl homology (DH) domain"/>
    <property type="match status" value="1"/>
</dbReference>
<feature type="region of interest" description="Disordered" evidence="1">
    <location>
        <begin position="1071"/>
        <end position="1097"/>
    </location>
</feature>
<dbReference type="PROSITE" id="PS50010">
    <property type="entry name" value="DH_2"/>
    <property type="match status" value="1"/>
</dbReference>
<dbReference type="SUPFAM" id="SSF50729">
    <property type="entry name" value="PH domain-like"/>
    <property type="match status" value="1"/>
</dbReference>
<protein>
    <recommendedName>
        <fullName evidence="2">DH domain-containing protein</fullName>
    </recommendedName>
</protein>
<feature type="compositionally biased region" description="Polar residues" evidence="1">
    <location>
        <begin position="390"/>
        <end position="447"/>
    </location>
</feature>
<feature type="compositionally biased region" description="Polar residues" evidence="1">
    <location>
        <begin position="49"/>
        <end position="82"/>
    </location>
</feature>
<dbReference type="InterPro" id="IPR035899">
    <property type="entry name" value="DBL_dom_sf"/>
</dbReference>
<sequence length="1276" mass="142175">MTKELDDHQENSPNEDTEIKGKTPSKENIEEWATFDQELQAFDSNISSHSEYLSASSQSNTDQYQSSYNFLQPSPDNESPKNVASDRHLDVQHSSPAPSQIPQIKPRNPLRIDTSRAGVPRINAVRADVALNRSESDPTDRKGKRPLRQVLNWAPSGSNPIKHRIPSVTSNPLTSGPYSNLCASQNDSDALARQARIRKAHMASAAAECMVAAAKVAKARKIHAAADPSSVSSPRKNNSLQEVPSGSQSVAEVPEWSDSDTVTDSKTNSLESSPIHTPRQDDTLPKSPVSDTHGTLEIPVESYFEFSPEALGQAIVMEVDNRTIQRIVDRVLADAALRYSSEPKEIVVDKSVAFIDPVDKQVEETHQKCEVSESPKEMLEVFDLSPSKDPISTSEACDTNTIGVVKPSNISQHNKGNSVRSHSSQVSNENPKLLRNSGSTNSGTKVPSPQEKVEEIKENDEATLLKMAFESARTNKRMSAIKELLETEESYAKKLSNYVRHFLFPIQQKNNIPDDKKQILLRNCSQIHRFEEDFLVALQSAHMTKQSTLNGHIHTGNIIAIARCFIEWGPRFEVYIEYCVNHDDAYLLYKELLETSDDFSKMMAQLHAKNPVAFRGSRLTMTDYMMMPIQRLLRYRILLQTITKATQKDTVEYEELSKAQDAMHKIASRIDDEKARVQAVKKTGMFLSRIESDSSLPERWYNALGVCVLIGTLEVRSDTNSMRIKRLGCALFDNYMIIVKGKKPKRYQLQYWFPLRIFTVDPNGGLDHGWTMLSDRYTFDFGSVCEQERIIWVEALGKTIEQSKVRYEQLQEEDCLEHLFGSSFDIERPLHRRASTVHSSNSFASISSLASHKSHKSLSEAARMEADTILHSTIDETSIKSHSSFHDIQEFFANSVSGKWGYSKQVQVTQNQQAIDHRFEDVCTTPLLKARCQAIQDRASTFSSWRHRSYVSKTPSVLSFRHIEENGYFGSASSSVTSSPHPLPSSNRATPVATSPQYRNFGDGLMSAIQRKTSLPIRPSVSTPKEKKMGHRQAMPPPPTPQRPQAIQNVSLPCAYDDENSLEKASQKKSMIFKLSQRPQKPVERSGGDKESSGMSRVPSAIFGKLAVRLGNLGAPLRQRSHASSSTTSVNVMALSLSSSECLEHTEGDNSGSFEKKKQRLSRLALSSRSSTMEQKASSSTKSVISQATGHSGLPPLPSSNTSLKLSVESRRSSKSGIVSSPDIQETGSTRAESCESGSSSNSLPITNTTEPRRFKNLRTRLFEFASPLQKRNKPS</sequence>
<feature type="compositionally biased region" description="Low complexity" evidence="1">
    <location>
        <begin position="1229"/>
        <end position="1243"/>
    </location>
</feature>
<evidence type="ECO:0000313" key="4">
    <source>
        <dbReference type="Proteomes" id="UP000077315"/>
    </source>
</evidence>
<feature type="compositionally biased region" description="Low complexity" evidence="1">
    <location>
        <begin position="1162"/>
        <end position="1171"/>
    </location>
</feature>
<dbReference type="GO" id="GO:0005737">
    <property type="term" value="C:cytoplasm"/>
    <property type="evidence" value="ECO:0007669"/>
    <property type="project" value="TreeGrafter"/>
</dbReference>
<dbReference type="SMART" id="SM00325">
    <property type="entry name" value="RhoGEF"/>
    <property type="match status" value="1"/>
</dbReference>
<feature type="region of interest" description="Disordered" evidence="1">
    <location>
        <begin position="1018"/>
        <end position="1046"/>
    </location>
</feature>
<dbReference type="AlphaFoldDB" id="A0A167MSN3"/>
<dbReference type="SUPFAM" id="SSF48065">
    <property type="entry name" value="DBL homology domain (DH-domain)"/>
    <property type="match status" value="1"/>
</dbReference>
<evidence type="ECO:0000259" key="2">
    <source>
        <dbReference type="PROSITE" id="PS50010"/>
    </source>
</evidence>
<dbReference type="Proteomes" id="UP000077315">
    <property type="component" value="Unassembled WGS sequence"/>
</dbReference>
<feature type="compositionally biased region" description="Polar residues" evidence="1">
    <location>
        <begin position="92"/>
        <end position="102"/>
    </location>
</feature>